<keyword evidence="10" id="KW-0131">Cell cycle</keyword>
<feature type="region of interest" description="Disordered" evidence="13">
    <location>
        <begin position="1"/>
        <end position="32"/>
    </location>
</feature>
<accession>A0AAX4PG39</accession>
<evidence type="ECO:0000313" key="15">
    <source>
        <dbReference type="EMBL" id="WZN65183.1"/>
    </source>
</evidence>
<dbReference type="InterPro" id="IPR027417">
    <property type="entry name" value="P-loop_NTPase"/>
</dbReference>
<dbReference type="EMBL" id="CP151511">
    <property type="protein sequence ID" value="WZN65183.1"/>
    <property type="molecule type" value="Genomic_DNA"/>
</dbReference>
<dbReference type="Gene3D" id="3.40.50.300">
    <property type="entry name" value="P-loop containing nucleotide triphosphate hydrolases"/>
    <property type="match status" value="2"/>
</dbReference>
<evidence type="ECO:0000256" key="4">
    <source>
        <dbReference type="ARBA" id="ARBA00022741"/>
    </source>
</evidence>
<proteinExistence type="inferred from homology"/>
<feature type="compositionally biased region" description="Basic and acidic residues" evidence="13">
    <location>
        <begin position="988"/>
        <end position="1000"/>
    </location>
</feature>
<keyword evidence="9 11" id="KW-0539">Nucleus</keyword>
<dbReference type="GO" id="GO:0007076">
    <property type="term" value="P:mitotic chromosome condensation"/>
    <property type="evidence" value="ECO:0007669"/>
    <property type="project" value="TreeGrafter"/>
</dbReference>
<reference evidence="15 16" key="1">
    <citation type="submission" date="2024-03" db="EMBL/GenBank/DDBJ databases">
        <title>Complete genome sequence of the green alga Chloropicon roscoffensis RCC1871.</title>
        <authorList>
            <person name="Lemieux C."/>
            <person name="Pombert J.-F."/>
            <person name="Otis C."/>
            <person name="Turmel M."/>
        </authorList>
    </citation>
    <scope>NUCLEOTIDE SEQUENCE [LARGE SCALE GENOMIC DNA]</scope>
    <source>
        <strain evidence="15 16">RCC1871</strain>
    </source>
</reference>
<evidence type="ECO:0000313" key="16">
    <source>
        <dbReference type="Proteomes" id="UP001472866"/>
    </source>
</evidence>
<dbReference type="SMART" id="SM00968">
    <property type="entry name" value="SMC_hinge"/>
    <property type="match status" value="1"/>
</dbReference>
<feature type="coiled-coil region" evidence="12">
    <location>
        <begin position="1035"/>
        <end position="1079"/>
    </location>
</feature>
<feature type="coiled-coil region" evidence="12">
    <location>
        <begin position="421"/>
        <end position="539"/>
    </location>
</feature>
<evidence type="ECO:0000256" key="11">
    <source>
        <dbReference type="PIRNR" id="PIRNR005719"/>
    </source>
</evidence>
<dbReference type="GO" id="GO:0016887">
    <property type="term" value="F:ATP hydrolysis activity"/>
    <property type="evidence" value="ECO:0007669"/>
    <property type="project" value="InterPro"/>
</dbReference>
<feature type="domain" description="SMC hinge" evidence="14">
    <location>
        <begin position="570"/>
        <end position="689"/>
    </location>
</feature>
<dbReference type="InterPro" id="IPR010935">
    <property type="entry name" value="SMC_hinge"/>
</dbReference>
<feature type="region of interest" description="Disordered" evidence="13">
    <location>
        <begin position="988"/>
        <end position="1029"/>
    </location>
</feature>
<dbReference type="GO" id="GO:0005634">
    <property type="term" value="C:nucleus"/>
    <property type="evidence" value="ECO:0007669"/>
    <property type="project" value="UniProtKB-SubCell"/>
</dbReference>
<dbReference type="Gene3D" id="1.10.287.1490">
    <property type="match status" value="1"/>
</dbReference>
<dbReference type="InterPro" id="IPR036277">
    <property type="entry name" value="SMC_hinge_sf"/>
</dbReference>
<evidence type="ECO:0000256" key="10">
    <source>
        <dbReference type="ARBA" id="ARBA00023306"/>
    </source>
</evidence>
<dbReference type="SUPFAM" id="SSF57997">
    <property type="entry name" value="Tropomyosin"/>
    <property type="match status" value="1"/>
</dbReference>
<feature type="compositionally biased region" description="Acidic residues" evidence="13">
    <location>
        <begin position="1017"/>
        <end position="1029"/>
    </location>
</feature>
<dbReference type="GO" id="GO:0000796">
    <property type="term" value="C:condensin complex"/>
    <property type="evidence" value="ECO:0007669"/>
    <property type="project" value="TreeGrafter"/>
</dbReference>
<dbReference type="SUPFAM" id="SSF75553">
    <property type="entry name" value="Smc hinge domain"/>
    <property type="match status" value="1"/>
</dbReference>
<dbReference type="InterPro" id="IPR003395">
    <property type="entry name" value="RecF/RecN/SMC_N"/>
</dbReference>
<dbReference type="GO" id="GO:0005524">
    <property type="term" value="F:ATP binding"/>
    <property type="evidence" value="ECO:0007669"/>
    <property type="project" value="UniProtKB-KW"/>
</dbReference>
<dbReference type="Pfam" id="PF06470">
    <property type="entry name" value="SMC_hinge"/>
    <property type="match status" value="1"/>
</dbReference>
<keyword evidence="5" id="KW-0498">Mitosis</keyword>
<dbReference type="Proteomes" id="UP001472866">
    <property type="component" value="Chromosome 11"/>
</dbReference>
<comment type="similarity">
    <text evidence="2">Belongs to the SMC family. SMC4 subfamily.</text>
</comment>
<dbReference type="PIRSF" id="PIRSF005719">
    <property type="entry name" value="SMC"/>
    <property type="match status" value="1"/>
</dbReference>
<dbReference type="PANTHER" id="PTHR18937:SF172">
    <property type="entry name" value="STRUCTURAL MAINTENANCE OF CHROMOSOMES PROTEIN"/>
    <property type="match status" value="1"/>
</dbReference>
<evidence type="ECO:0000256" key="12">
    <source>
        <dbReference type="SAM" id="Coils"/>
    </source>
</evidence>
<keyword evidence="4" id="KW-0547">Nucleotide-binding</keyword>
<dbReference type="Gene3D" id="1.20.1060.20">
    <property type="match status" value="1"/>
</dbReference>
<evidence type="ECO:0000259" key="14">
    <source>
        <dbReference type="SMART" id="SM00968"/>
    </source>
</evidence>
<evidence type="ECO:0000256" key="5">
    <source>
        <dbReference type="ARBA" id="ARBA00022776"/>
    </source>
</evidence>
<dbReference type="PANTHER" id="PTHR18937">
    <property type="entry name" value="STRUCTURAL MAINTENANCE OF CHROMOSOMES SMC FAMILY MEMBER"/>
    <property type="match status" value="1"/>
</dbReference>
<evidence type="ECO:0000256" key="9">
    <source>
        <dbReference type="ARBA" id="ARBA00023242"/>
    </source>
</evidence>
<dbReference type="FunFam" id="3.40.50.300:FF:000481">
    <property type="entry name" value="Structural maintenance of chromosomes 4"/>
    <property type="match status" value="1"/>
</dbReference>
<keyword evidence="16" id="KW-1185">Reference proteome</keyword>
<organism evidence="15 16">
    <name type="scientific">Chloropicon roscoffensis</name>
    <dbReference type="NCBI Taxonomy" id="1461544"/>
    <lineage>
        <taxon>Eukaryota</taxon>
        <taxon>Viridiplantae</taxon>
        <taxon>Chlorophyta</taxon>
        <taxon>Chloropicophyceae</taxon>
        <taxon>Chloropicales</taxon>
        <taxon>Chloropicaceae</taxon>
        <taxon>Chloropicon</taxon>
    </lineage>
</organism>
<keyword evidence="8" id="KW-0226">DNA condensation</keyword>
<name>A0AAX4PG39_9CHLO</name>
<dbReference type="AlphaFoldDB" id="A0AAX4PG39"/>
<dbReference type="GO" id="GO:0051301">
    <property type="term" value="P:cell division"/>
    <property type="evidence" value="ECO:0007669"/>
    <property type="project" value="UniProtKB-KW"/>
</dbReference>
<dbReference type="InterPro" id="IPR024704">
    <property type="entry name" value="SMC"/>
</dbReference>
<comment type="subcellular location">
    <subcellularLocation>
        <location evidence="1 11">Nucleus</location>
    </subcellularLocation>
</comment>
<evidence type="ECO:0000256" key="8">
    <source>
        <dbReference type="ARBA" id="ARBA00023067"/>
    </source>
</evidence>
<evidence type="ECO:0000256" key="1">
    <source>
        <dbReference type="ARBA" id="ARBA00004123"/>
    </source>
</evidence>
<evidence type="ECO:0000256" key="6">
    <source>
        <dbReference type="ARBA" id="ARBA00022840"/>
    </source>
</evidence>
<keyword evidence="3" id="KW-0132">Cell division</keyword>
<sequence>MVEFENETAEVVSPPAKRQSLGAADAPPTSAPKARPRLVIKEMVLENFKSYGGTQRIGPFHHCFSSVVGPNGSGKSNVIDAMLFVFGKRANQLRLNKVSELIHNSSSFKNLRHTRVDVYFHEIVDVVEGETFEVVPNSDLKISRAAYKDNSSDYYIDDKKSSFKEVIRTLKEKHVDLDNNRFLILQGEVEQISLMPPKAQNKGETGLLEYLEDIIGTRCFVEDIEQLGEELQTLNEQRSGVIQRVKVVQKEKDSLESAKEEAETYLQKEKELVYAKLVGYQLLLRNTEELIESAERRKQEVQARMDEEKAKWADASAEIKSSEKECKEKVKQQKVLLAELEKVNGDFKEFERKDIKLREDHKFLKQKQKKLEAKVKKAEQSIEKMQEESKRMGKEIPKTQASIETSEKRLAYEKQKMDKILDSHKDALSGHREELEKVNLELAPWQNQKKEVEADIEVAQAELTLIEQKEKGAQERISETEERIHEALKTEEVKKGELGELAGDLKARQASLKKAVDGSKALEREYQELSSKMQHSRGRVEERKAALHSEQNQNQVVKALMSAQQKGKLSGIHGMLGDLGAVDAKYDVAVSTACPGLGHIVVETVADAQDCVQYLKKLELGRATFLILEKQRALKQRMATSLQVAPPQGSQRLIDLIKMKNPEEHKVAFYFAMRDTVVAQTLEQAQKIAYGQKQRWRVVTLQGQVIEMSGTMSGGGKPRKGRILVGSASKLGSGGEDLNRLTKEAEEEFALVSKSFEAVREKRQSTKRIIAESEKAISVLQVEIPKAEMEIEAAAQQAAESKSVLKEMREKVALEPKDKKRMQELRSAIKSSTKKLDELNKDTEDLQQQAARLEQTIDNVGGEPLKRLRKEVTQVQESIEEMTADISKMQVQIGSNEKLMAKAEKEIAKSREEAEGMKEKVQAAKDDIKSIEEEALVVMENCKQTQELVDKKAEEIKAAEQAKKKLQKELQSMKTAEIDIEHELDEAKSEQKAHQNEKKQILRQIDSTKKAAASTFEDGEVPETPNGEELDSVDLDEIQAQAKALEDAMADMKVDLNTIAEYKAKEEDYRSRVAELDASTATRDSVRGKYDGLRKRRLDEFMAGFNTIALKLKEMYQMITLGGDAELELVDSLDPFIEGIVFSVRPPKKSWKNIRNLSGGEKTLSSLALVFALHHYKPTPLYVMDEIDAALDFRNVSIVAHYIKERTKNAQFVIISLRNNMFELADRLVGIYKTHNTTKSVTIDPEKFLVGNSAKTVQAA</sequence>
<dbReference type="FunFam" id="3.40.50.300:FF:000585">
    <property type="entry name" value="Structural maintenance of chromosomes 4"/>
    <property type="match status" value="1"/>
</dbReference>
<dbReference type="Pfam" id="PF02463">
    <property type="entry name" value="SMC_N"/>
    <property type="match status" value="1"/>
</dbReference>
<dbReference type="SUPFAM" id="SSF52540">
    <property type="entry name" value="P-loop containing nucleoside triphosphate hydrolases"/>
    <property type="match status" value="1"/>
</dbReference>
<evidence type="ECO:0000256" key="13">
    <source>
        <dbReference type="SAM" id="MobiDB-lite"/>
    </source>
</evidence>
<dbReference type="Gene3D" id="3.30.70.1620">
    <property type="match status" value="1"/>
</dbReference>
<gene>
    <name evidence="15" type="ORF">HKI87_11g67400</name>
</gene>
<keyword evidence="6" id="KW-0067">ATP-binding</keyword>
<feature type="coiled-coil region" evidence="12">
    <location>
        <begin position="224"/>
        <end position="395"/>
    </location>
</feature>
<evidence type="ECO:0000256" key="7">
    <source>
        <dbReference type="ARBA" id="ARBA00023054"/>
    </source>
</evidence>
<keyword evidence="7 12" id="KW-0175">Coiled coil</keyword>
<protein>
    <recommendedName>
        <fullName evidence="11">Structural maintenance of chromosomes protein</fullName>
    </recommendedName>
</protein>
<evidence type="ECO:0000256" key="3">
    <source>
        <dbReference type="ARBA" id="ARBA00022618"/>
    </source>
</evidence>
<evidence type="ECO:0000256" key="2">
    <source>
        <dbReference type="ARBA" id="ARBA00006005"/>
    </source>
</evidence>